<dbReference type="AlphaFoldDB" id="A0A1H8MAR9"/>
<keyword evidence="5" id="KW-1185">Reference proteome</keyword>
<dbReference type="InterPro" id="IPR036737">
    <property type="entry name" value="OmpA-like_sf"/>
</dbReference>
<dbReference type="SUPFAM" id="SSF103088">
    <property type="entry name" value="OmpA-like"/>
    <property type="match status" value="1"/>
</dbReference>
<dbReference type="SUPFAM" id="SSF53850">
    <property type="entry name" value="Periplasmic binding protein-like II"/>
    <property type="match status" value="1"/>
</dbReference>
<evidence type="ECO:0000259" key="3">
    <source>
        <dbReference type="PROSITE" id="PS51123"/>
    </source>
</evidence>
<dbReference type="CDD" id="cd07185">
    <property type="entry name" value="OmpA_C-like"/>
    <property type="match status" value="1"/>
</dbReference>
<evidence type="ECO:0000256" key="2">
    <source>
        <dbReference type="SAM" id="SignalP"/>
    </source>
</evidence>
<keyword evidence="1" id="KW-0472">Membrane</keyword>
<dbReference type="STRING" id="1077947.SAMN05216227_10528"/>
<feature type="domain" description="OmpA-like" evidence="3">
    <location>
        <begin position="377"/>
        <end position="499"/>
    </location>
</feature>
<feature type="chain" id="PRO_5010296668" evidence="2">
    <location>
        <begin position="31"/>
        <end position="503"/>
    </location>
</feature>
<feature type="signal peptide" evidence="2">
    <location>
        <begin position="1"/>
        <end position="30"/>
    </location>
</feature>
<dbReference type="InterPro" id="IPR050330">
    <property type="entry name" value="Bact_OuterMem_StrucFunc"/>
</dbReference>
<dbReference type="EMBL" id="FOCO01000052">
    <property type="protein sequence ID" value="SEO14394.1"/>
    <property type="molecule type" value="Genomic_DNA"/>
</dbReference>
<gene>
    <name evidence="4" type="ORF">SAMN05216227_10528</name>
</gene>
<evidence type="ECO:0000313" key="4">
    <source>
        <dbReference type="EMBL" id="SEO14394.1"/>
    </source>
</evidence>
<sequence>MRKSLLRFLLHRLRGAAVFAALLFAQAAVAQDITLTARDGGLALNGQLVSFDGEFYRIETVYGGLTVAAEGVICDGPACPNLTAPLAVIDVVGPEGPAGRLLEPLFAGFAASRSLGFVPGEVAEVRDPATGQTLARIRFLPMDDDAALAAVLSRRASLTIGFVPHSALRNHTLGLEALVPIVAASNMFSVIRSTDLAAALSGRVTNWQEIGGPDMPIVVHGLADGVALAAPIRARVGGMPAGPRHFDAATLAAVVARDPWAVALTGRSEQGAARALPLTDACDFPYAATPLAIKAEDYPLTAPLFMGVGRYRQPLLLREFLEYLASDTAAAAVVGAGYIDRSLGFAPLTQDGARLLGAIRNAGAGVDLAALQRLAAAMTGGQRLSLTFRFQDGSTQLDAHSADNLADLARHIGAGRFAGQDLVLAGFSDGSGAADVNLALSKNRADAVRAALMALAPDLTEAQLPQVKAFGEALPMACDTTATGRQINRRVELWLHPRPSAAP</sequence>
<keyword evidence="2" id="KW-0732">Signal</keyword>
<dbReference type="Gene3D" id="3.30.1330.60">
    <property type="entry name" value="OmpA-like domain"/>
    <property type="match status" value="1"/>
</dbReference>
<dbReference type="Pfam" id="PF00691">
    <property type="entry name" value="OmpA"/>
    <property type="match status" value="1"/>
</dbReference>
<proteinExistence type="predicted"/>
<protein>
    <submittedName>
        <fullName evidence="4">Phosphate transport system substrate-binding protein</fullName>
    </submittedName>
</protein>
<dbReference type="PANTHER" id="PTHR30329">
    <property type="entry name" value="STATOR ELEMENT OF FLAGELLAR MOTOR COMPLEX"/>
    <property type="match status" value="1"/>
</dbReference>
<dbReference type="GO" id="GO:0016020">
    <property type="term" value="C:membrane"/>
    <property type="evidence" value="ECO:0007669"/>
    <property type="project" value="UniProtKB-UniRule"/>
</dbReference>
<reference evidence="4 5" key="1">
    <citation type="submission" date="2016-10" db="EMBL/GenBank/DDBJ databases">
        <authorList>
            <person name="de Groot N.N."/>
        </authorList>
    </citation>
    <scope>NUCLEOTIDE SEQUENCE [LARGE SCALE GENOMIC DNA]</scope>
    <source>
        <strain evidence="4 5">CGMCC 1.10836</strain>
    </source>
</reference>
<dbReference type="PROSITE" id="PS51123">
    <property type="entry name" value="OMPA_2"/>
    <property type="match status" value="1"/>
</dbReference>
<dbReference type="RefSeq" id="WP_050519160.1">
    <property type="nucleotide sequence ID" value="NZ_LGHU01000038.1"/>
</dbReference>
<organism evidence="4 5">
    <name type="scientific">Pseudorhodobacter antarcticus</name>
    <dbReference type="NCBI Taxonomy" id="1077947"/>
    <lineage>
        <taxon>Bacteria</taxon>
        <taxon>Pseudomonadati</taxon>
        <taxon>Pseudomonadota</taxon>
        <taxon>Alphaproteobacteria</taxon>
        <taxon>Rhodobacterales</taxon>
        <taxon>Paracoccaceae</taxon>
        <taxon>Pseudorhodobacter</taxon>
    </lineage>
</organism>
<accession>A0A1H8MAR9</accession>
<evidence type="ECO:0000256" key="1">
    <source>
        <dbReference type="PROSITE-ProRule" id="PRU00473"/>
    </source>
</evidence>
<dbReference type="Gene3D" id="3.40.190.10">
    <property type="entry name" value="Periplasmic binding protein-like II"/>
    <property type="match status" value="2"/>
</dbReference>
<name>A0A1H8MAR9_9RHOB</name>
<dbReference type="InterPro" id="IPR006665">
    <property type="entry name" value="OmpA-like"/>
</dbReference>
<dbReference type="Proteomes" id="UP000183002">
    <property type="component" value="Unassembled WGS sequence"/>
</dbReference>
<evidence type="ECO:0000313" key="5">
    <source>
        <dbReference type="Proteomes" id="UP000183002"/>
    </source>
</evidence>
<dbReference type="PANTHER" id="PTHR30329:SF21">
    <property type="entry name" value="LIPOPROTEIN YIAD-RELATED"/>
    <property type="match status" value="1"/>
</dbReference>